<name>A0A7R8VUR5_TIMDO</name>
<accession>A0A7R8VUR5</accession>
<proteinExistence type="predicted"/>
<dbReference type="EMBL" id="OA570692">
    <property type="protein sequence ID" value="CAD7203494.1"/>
    <property type="molecule type" value="Genomic_DNA"/>
</dbReference>
<reference evidence="1" key="1">
    <citation type="submission" date="2020-11" db="EMBL/GenBank/DDBJ databases">
        <authorList>
            <person name="Tran Van P."/>
        </authorList>
    </citation>
    <scope>NUCLEOTIDE SEQUENCE</scope>
</reference>
<dbReference type="PANTHER" id="PTHR21178">
    <property type="entry name" value="CILIA- AND FLAGELLA-ASSOCIATED PROTEIN 61"/>
    <property type="match status" value="1"/>
</dbReference>
<dbReference type="InterPro" id="IPR038884">
    <property type="entry name" value="CFAP61"/>
</dbReference>
<evidence type="ECO:0000313" key="1">
    <source>
        <dbReference type="EMBL" id="CAD7203494.1"/>
    </source>
</evidence>
<organism evidence="1">
    <name type="scientific">Timema douglasi</name>
    <name type="common">Walking stick</name>
    <dbReference type="NCBI Taxonomy" id="61478"/>
    <lineage>
        <taxon>Eukaryota</taxon>
        <taxon>Metazoa</taxon>
        <taxon>Ecdysozoa</taxon>
        <taxon>Arthropoda</taxon>
        <taxon>Hexapoda</taxon>
        <taxon>Insecta</taxon>
        <taxon>Pterygota</taxon>
        <taxon>Neoptera</taxon>
        <taxon>Polyneoptera</taxon>
        <taxon>Phasmatodea</taxon>
        <taxon>Timematodea</taxon>
        <taxon>Timematoidea</taxon>
        <taxon>Timematidae</taxon>
        <taxon>Timema</taxon>
    </lineage>
</organism>
<gene>
    <name evidence="1" type="ORF">TDIB3V08_LOCUS9663</name>
</gene>
<protein>
    <submittedName>
        <fullName evidence="1">Uncharacterized protein</fullName>
    </submittedName>
</protein>
<sequence>MVKKVKQIIINNESVLPYEYLLLFGGETFQKVDTSYTVLTPGERKTVAVADSPHNVFYINCESDAFNALLAVKSIMRRQKTYNIVVYGHNMESYCCINVLLEFGVKGPTITYIDPIPRSGFIDPYCHDKKVNDAIVAYLHEKEVTIYSDYCFVDWTMNPNQSNICSAKFQTRTKYIDIQCDALFFYGNKDVSVQTFSASSCGFARIKQ</sequence>
<dbReference type="AlphaFoldDB" id="A0A7R8VUR5"/>
<dbReference type="PANTHER" id="PTHR21178:SF8">
    <property type="entry name" value="CILIA- AND FLAGELLA-ASSOCIATED PROTEIN 61"/>
    <property type="match status" value="1"/>
</dbReference>